<dbReference type="EMBL" id="VXIV02003360">
    <property type="protein sequence ID" value="KAF6017801.1"/>
    <property type="molecule type" value="Genomic_DNA"/>
</dbReference>
<dbReference type="PANTHER" id="PTHR34916">
    <property type="entry name" value="GI:13385330"/>
    <property type="match status" value="1"/>
</dbReference>
<accession>A0A7J7IWJ0</accession>
<dbReference type="InterPro" id="IPR032755">
    <property type="entry name" value="TSNAXIP1_N"/>
</dbReference>
<feature type="compositionally biased region" description="Polar residues" evidence="3">
    <location>
        <begin position="110"/>
        <end position="122"/>
    </location>
</feature>
<feature type="region of interest" description="Disordered" evidence="3">
    <location>
        <begin position="139"/>
        <end position="173"/>
    </location>
</feature>
<keyword evidence="1 2" id="KW-0175">Coiled coil</keyword>
<evidence type="ECO:0000313" key="5">
    <source>
        <dbReference type="EMBL" id="KAF6017801.1"/>
    </source>
</evidence>
<feature type="region of interest" description="Disordered" evidence="3">
    <location>
        <begin position="472"/>
        <end position="499"/>
    </location>
</feature>
<dbReference type="OrthoDB" id="10024479at2759"/>
<dbReference type="Proteomes" id="UP000593567">
    <property type="component" value="Unassembled WGS sequence"/>
</dbReference>
<dbReference type="PANTHER" id="PTHR34916:SF1">
    <property type="entry name" value="GI:13385330"/>
    <property type="match status" value="1"/>
</dbReference>
<reference evidence="5" key="1">
    <citation type="submission" date="2020-06" db="EMBL/GenBank/DDBJ databases">
        <title>Draft genome of Bugula neritina, a colonial animal packing powerful symbionts and potential medicines.</title>
        <authorList>
            <person name="Rayko M."/>
        </authorList>
    </citation>
    <scope>NUCLEOTIDE SEQUENCE [LARGE SCALE GENOMIC DNA]</scope>
    <source>
        <strain evidence="5">Kwan_BN1</strain>
    </source>
</reference>
<evidence type="ECO:0000256" key="3">
    <source>
        <dbReference type="SAM" id="MobiDB-lite"/>
    </source>
</evidence>
<evidence type="ECO:0000256" key="2">
    <source>
        <dbReference type="SAM" id="Coils"/>
    </source>
</evidence>
<feature type="coiled-coil region" evidence="2">
    <location>
        <begin position="384"/>
        <end position="418"/>
    </location>
</feature>
<comment type="caution">
    <text evidence="5">The sequence shown here is derived from an EMBL/GenBank/DDBJ whole genome shotgun (WGS) entry which is preliminary data.</text>
</comment>
<feature type="compositionally biased region" description="Basic and acidic residues" evidence="3">
    <location>
        <begin position="490"/>
        <end position="499"/>
    </location>
</feature>
<evidence type="ECO:0000256" key="1">
    <source>
        <dbReference type="ARBA" id="ARBA00023054"/>
    </source>
</evidence>
<keyword evidence="6" id="KW-1185">Reference proteome</keyword>
<evidence type="ECO:0000259" key="4">
    <source>
        <dbReference type="Pfam" id="PF15739"/>
    </source>
</evidence>
<dbReference type="AlphaFoldDB" id="A0A7J7IWJ0"/>
<feature type="region of interest" description="Disordered" evidence="3">
    <location>
        <begin position="1"/>
        <end position="80"/>
    </location>
</feature>
<feature type="region of interest" description="Disordered" evidence="3">
    <location>
        <begin position="97"/>
        <end position="122"/>
    </location>
</feature>
<name>A0A7J7IWJ0_BUGNE</name>
<feature type="compositionally biased region" description="Polar residues" evidence="3">
    <location>
        <begin position="29"/>
        <end position="38"/>
    </location>
</feature>
<organism evidence="5 6">
    <name type="scientific">Bugula neritina</name>
    <name type="common">Brown bryozoan</name>
    <name type="synonym">Sertularia neritina</name>
    <dbReference type="NCBI Taxonomy" id="10212"/>
    <lineage>
        <taxon>Eukaryota</taxon>
        <taxon>Metazoa</taxon>
        <taxon>Spiralia</taxon>
        <taxon>Lophotrochozoa</taxon>
        <taxon>Bryozoa</taxon>
        <taxon>Gymnolaemata</taxon>
        <taxon>Cheilostomatida</taxon>
        <taxon>Flustrina</taxon>
        <taxon>Buguloidea</taxon>
        <taxon>Bugulidae</taxon>
        <taxon>Bugula</taxon>
    </lineage>
</organism>
<gene>
    <name evidence="5" type="ORF">EB796_023899</name>
</gene>
<feature type="compositionally biased region" description="Basic and acidic residues" evidence="3">
    <location>
        <begin position="39"/>
        <end position="54"/>
    </location>
</feature>
<dbReference type="Pfam" id="PF15739">
    <property type="entry name" value="TSNAXIP1_N"/>
    <property type="match status" value="1"/>
</dbReference>
<protein>
    <submittedName>
        <fullName evidence="5">C6orf118</fullName>
    </submittedName>
</protein>
<feature type="compositionally biased region" description="Basic and acidic residues" evidence="3">
    <location>
        <begin position="18"/>
        <end position="28"/>
    </location>
</feature>
<feature type="domain" description="Translin-associated factor X-interacting protein 1 N-terminal" evidence="4">
    <location>
        <begin position="223"/>
        <end position="322"/>
    </location>
</feature>
<evidence type="ECO:0000313" key="6">
    <source>
        <dbReference type="Proteomes" id="UP000593567"/>
    </source>
</evidence>
<sequence>MALTSKQRAKQLENLLDAAERGSKRDASDYTSGHLNESNLHKPPEFSSHKEWRGARQKTFSLSKGSNLPFPHKQPSKSKHGMSDILAEFSLGNDGFLPTVKGRKQKPKPINNTQWNTESSDSVNDKALIEELDSRRFMLNRSQPPRLSRSWATEDDDADTRHRNSKSVPPKHEFYSFKSGATKRDQFKDFKLFENGTLRKKDILLHKALSGEQVVRHLEQQLTETLTLLGDGPGTSFHRLQAHSGTLQQILESSPLFSYILKQIKTEYDDYVGWLLDTHPTQSYLLREQVNDLYEKRISNPLQLRANLNEKLRVEVREAKESSTRHTLSPDLYSRKQDINRDEKSQFDLADQLQDLHATILARLDELDEMRSNLREDYVPSSVCQNLEQCLKDTEVEVQKLLKQNEIMEKKILDMEDDITSAVDGCEVSRRDKEKCREKITRTRVPGIKRGFDSYEAYDEFMQKYADDKATNLFDPMADGESSEDEDEKQTDKWEWYIS</sequence>
<proteinExistence type="predicted"/>